<dbReference type="Proteomes" id="UP000799755">
    <property type="component" value="Unassembled WGS sequence"/>
</dbReference>
<keyword evidence="2" id="KW-1185">Reference proteome</keyword>
<gene>
    <name evidence="1" type="ORF">BDR25DRAFT_281599</name>
</gene>
<organism evidence="1 2">
    <name type="scientific">Lindgomyces ingoldianus</name>
    <dbReference type="NCBI Taxonomy" id="673940"/>
    <lineage>
        <taxon>Eukaryota</taxon>
        <taxon>Fungi</taxon>
        <taxon>Dikarya</taxon>
        <taxon>Ascomycota</taxon>
        <taxon>Pezizomycotina</taxon>
        <taxon>Dothideomycetes</taxon>
        <taxon>Pleosporomycetidae</taxon>
        <taxon>Pleosporales</taxon>
        <taxon>Lindgomycetaceae</taxon>
        <taxon>Lindgomyces</taxon>
    </lineage>
</organism>
<name>A0ACB6R343_9PLEO</name>
<evidence type="ECO:0000313" key="2">
    <source>
        <dbReference type="Proteomes" id="UP000799755"/>
    </source>
</evidence>
<accession>A0ACB6R343</accession>
<proteinExistence type="predicted"/>
<reference evidence="1" key="1">
    <citation type="journal article" date="2020" name="Stud. Mycol.">
        <title>101 Dothideomycetes genomes: a test case for predicting lifestyles and emergence of pathogens.</title>
        <authorList>
            <person name="Haridas S."/>
            <person name="Albert R."/>
            <person name="Binder M."/>
            <person name="Bloem J."/>
            <person name="Labutti K."/>
            <person name="Salamov A."/>
            <person name="Andreopoulos B."/>
            <person name="Baker S."/>
            <person name="Barry K."/>
            <person name="Bills G."/>
            <person name="Bluhm B."/>
            <person name="Cannon C."/>
            <person name="Castanera R."/>
            <person name="Culley D."/>
            <person name="Daum C."/>
            <person name="Ezra D."/>
            <person name="Gonzalez J."/>
            <person name="Henrissat B."/>
            <person name="Kuo A."/>
            <person name="Liang C."/>
            <person name="Lipzen A."/>
            <person name="Lutzoni F."/>
            <person name="Magnuson J."/>
            <person name="Mondo S."/>
            <person name="Nolan M."/>
            <person name="Ohm R."/>
            <person name="Pangilinan J."/>
            <person name="Park H.-J."/>
            <person name="Ramirez L."/>
            <person name="Alfaro M."/>
            <person name="Sun H."/>
            <person name="Tritt A."/>
            <person name="Yoshinaga Y."/>
            <person name="Zwiers L.-H."/>
            <person name="Turgeon B."/>
            <person name="Goodwin S."/>
            <person name="Spatafora J."/>
            <person name="Crous P."/>
            <person name="Grigoriev I."/>
        </authorList>
    </citation>
    <scope>NUCLEOTIDE SEQUENCE</scope>
    <source>
        <strain evidence="1">ATCC 200398</strain>
    </source>
</reference>
<dbReference type="EMBL" id="MU003499">
    <property type="protein sequence ID" value="KAF2473683.1"/>
    <property type="molecule type" value="Genomic_DNA"/>
</dbReference>
<protein>
    <submittedName>
        <fullName evidence="1">Ferric-chelate reductase</fullName>
    </submittedName>
</protein>
<sequence>MLSFQFFGVALLLISTATCMTSQGRKGHGLIGYGIVMYKPNCASACRDCTSTGVLNCSTVMEDDKGMDMGGMDMTETSPECYATDDVFLQTLAYCISVKCAQLPDWEKEKWWKLNVAGRNQVQPNPKESYRQALDMVTSPPTEIMVSGEPLNKTMLVSEDDYVANWNAEYQFEKQEEIHERYGIVLVVSCFVIPIAFSLLRFVPFPGSWVTRFNAWIIDPPLWGVKHKQPLSGGLGLIPTRGQSIFLSYILIMNIVLSAANFHSVQPNAWSNTRMEIMDYITNRVGVLSFANIPLLILYSSRNNILLKLTDWSHATFLLMHRWVAGIATIQAILHSLLWLRMDLETHKHATESKQPYWYWGIIATLSMTILLPTSVLAIRQKMYELFLAWHVALSILAIAGCYWHIIFRFQHQWGYETWIYTAMAVWGFDRVMRLLRVARHGIRTARVTQIDDDYVRVDVPGVAASGHAYLYFPTLTWRFWENHPFSVASAVIPQFGDRKTKSLADEEAGPLAPTKDDIHVSTASAAASDSEKGHTHQPATLGLTFLLRRQAGLTTRFSSRSSLPVLVEASYGAHIDTSSHPHLLCIVGGIGITAVLPYLRSHAGSSKLYWGVRSEGIVHAVKDMLQGINKEVFIGHRMNIRKVLGDELGFAGASGVVVIVSGPPSMADEVRAVVSEIGRKGAVNVRLIDEAFSW</sequence>
<evidence type="ECO:0000313" key="1">
    <source>
        <dbReference type="EMBL" id="KAF2473683.1"/>
    </source>
</evidence>
<comment type="caution">
    <text evidence="1">The sequence shown here is derived from an EMBL/GenBank/DDBJ whole genome shotgun (WGS) entry which is preliminary data.</text>
</comment>